<accession>A0ABP6GZZ1</accession>
<dbReference type="CDD" id="cd14014">
    <property type="entry name" value="STKc_PknB_like"/>
    <property type="match status" value="1"/>
</dbReference>
<evidence type="ECO:0000313" key="4">
    <source>
        <dbReference type="EMBL" id="GAA2732057.1"/>
    </source>
</evidence>
<organism evidence="4 5">
    <name type="scientific">Pedococcus aerophilus</name>
    <dbReference type="NCBI Taxonomy" id="436356"/>
    <lineage>
        <taxon>Bacteria</taxon>
        <taxon>Bacillati</taxon>
        <taxon>Actinomycetota</taxon>
        <taxon>Actinomycetes</taxon>
        <taxon>Micrococcales</taxon>
        <taxon>Intrasporangiaceae</taxon>
        <taxon>Pedococcus</taxon>
    </lineage>
</organism>
<comment type="caution">
    <text evidence="4">The sequence shown here is derived from an EMBL/GenBank/DDBJ whole genome shotgun (WGS) entry which is preliminary data.</text>
</comment>
<dbReference type="InterPro" id="IPR017441">
    <property type="entry name" value="Protein_kinase_ATP_BS"/>
</dbReference>
<dbReference type="InterPro" id="IPR051681">
    <property type="entry name" value="Ser/Thr_Kinases-Pseudokinases"/>
</dbReference>
<keyword evidence="1" id="KW-0547">Nucleotide-binding</keyword>
<dbReference type="PANTHER" id="PTHR44329">
    <property type="entry name" value="SERINE/THREONINE-PROTEIN KINASE TNNI3K-RELATED"/>
    <property type="match status" value="1"/>
</dbReference>
<feature type="region of interest" description="Disordered" evidence="2">
    <location>
        <begin position="372"/>
        <end position="396"/>
    </location>
</feature>
<evidence type="ECO:0000256" key="1">
    <source>
        <dbReference type="PROSITE-ProRule" id="PRU10141"/>
    </source>
</evidence>
<evidence type="ECO:0000256" key="2">
    <source>
        <dbReference type="SAM" id="MobiDB-lite"/>
    </source>
</evidence>
<evidence type="ECO:0000313" key="5">
    <source>
        <dbReference type="Proteomes" id="UP001501326"/>
    </source>
</evidence>
<name>A0ABP6GZZ1_9MICO</name>
<dbReference type="PROSITE" id="PS00109">
    <property type="entry name" value="PROTEIN_KINASE_TYR"/>
    <property type="match status" value="1"/>
</dbReference>
<dbReference type="InterPro" id="IPR011009">
    <property type="entry name" value="Kinase-like_dom_sf"/>
</dbReference>
<sequence length="531" mass="54635">MVDERGPHSPDDGSQAPTVPGYAVGRRIGVGGTAVVWAATREADGAPVAVKVVTVGADGPAGAAVRELGVLSRVRVEGLVRFHEAVPLPGEDRRVALVLDLVAGGSLEAVVRARGHLSVGESVTVLAPVARTLAGLHEAGVVHGDLTPGNVLLERSGRPLLADLGVARLVGEEPGDAFGTEGFVAPEVMDGGAVTTAADVYAAGALAWWCVTGRAPGPASWRPALDELAPGLPTAWRDTTVQALSSDPMARPSAAEVALAWFDSASCEPLRLVVGADETSLVTHRLRRSVAPAPVTAPPSTRRERLARVAGSRRIHRLPRWPRDRVAAAVAGLGLGVLLLLGGLVATDRLPAPSWLTPAAAPAATVPVATPSPAPAGATTGTAAAPQATASSSVVQRDHGAAAHRTRALMQELADLRARAMTSGKSSDLAAFDAPGSAAHARDTSDLHRLARDQLSYEGVRLVVRSARPVTVTAREVTVDAVVDTAAYRVVSGSAGQQVTRSGKAVRGHALRFALVWSADRWLIEDVAAVG</sequence>
<dbReference type="Proteomes" id="UP001501326">
    <property type="component" value="Unassembled WGS sequence"/>
</dbReference>
<dbReference type="Gene3D" id="3.30.200.20">
    <property type="entry name" value="Phosphorylase Kinase, domain 1"/>
    <property type="match status" value="1"/>
</dbReference>
<proteinExistence type="predicted"/>
<dbReference type="PROSITE" id="PS50011">
    <property type="entry name" value="PROTEIN_KINASE_DOM"/>
    <property type="match status" value="1"/>
</dbReference>
<dbReference type="EMBL" id="BAAARN010000001">
    <property type="protein sequence ID" value="GAA2732057.1"/>
    <property type="molecule type" value="Genomic_DNA"/>
</dbReference>
<dbReference type="Gene3D" id="1.10.510.10">
    <property type="entry name" value="Transferase(Phosphotransferase) domain 1"/>
    <property type="match status" value="1"/>
</dbReference>
<feature type="binding site" evidence="1">
    <location>
        <position position="51"/>
    </location>
    <ligand>
        <name>ATP</name>
        <dbReference type="ChEBI" id="CHEBI:30616"/>
    </ligand>
</feature>
<protein>
    <recommendedName>
        <fullName evidence="3">Protein kinase domain-containing protein</fullName>
    </recommendedName>
</protein>
<feature type="domain" description="Protein kinase" evidence="3">
    <location>
        <begin position="22"/>
        <end position="262"/>
    </location>
</feature>
<feature type="compositionally biased region" description="Basic and acidic residues" evidence="2">
    <location>
        <begin position="1"/>
        <end position="11"/>
    </location>
</feature>
<evidence type="ECO:0000259" key="3">
    <source>
        <dbReference type="PROSITE" id="PS50011"/>
    </source>
</evidence>
<dbReference type="PROSITE" id="PS00107">
    <property type="entry name" value="PROTEIN_KINASE_ATP"/>
    <property type="match status" value="1"/>
</dbReference>
<dbReference type="SUPFAM" id="SSF56112">
    <property type="entry name" value="Protein kinase-like (PK-like)"/>
    <property type="match status" value="1"/>
</dbReference>
<gene>
    <name evidence="4" type="ORF">GCM10009867_07140</name>
</gene>
<dbReference type="Pfam" id="PF00069">
    <property type="entry name" value="Pkinase"/>
    <property type="match status" value="1"/>
</dbReference>
<reference evidence="5" key="1">
    <citation type="journal article" date="2019" name="Int. J. Syst. Evol. Microbiol.">
        <title>The Global Catalogue of Microorganisms (GCM) 10K type strain sequencing project: providing services to taxonomists for standard genome sequencing and annotation.</title>
        <authorList>
            <consortium name="The Broad Institute Genomics Platform"/>
            <consortium name="The Broad Institute Genome Sequencing Center for Infectious Disease"/>
            <person name="Wu L."/>
            <person name="Ma J."/>
        </authorList>
    </citation>
    <scope>NUCLEOTIDE SEQUENCE [LARGE SCALE GENOMIC DNA]</scope>
    <source>
        <strain evidence="5">JCM 16378</strain>
    </source>
</reference>
<dbReference type="InterPro" id="IPR008266">
    <property type="entry name" value="Tyr_kinase_AS"/>
</dbReference>
<keyword evidence="5" id="KW-1185">Reference proteome</keyword>
<dbReference type="InterPro" id="IPR000719">
    <property type="entry name" value="Prot_kinase_dom"/>
</dbReference>
<feature type="region of interest" description="Disordered" evidence="2">
    <location>
        <begin position="1"/>
        <end position="21"/>
    </location>
</feature>
<dbReference type="PANTHER" id="PTHR44329:SF289">
    <property type="entry name" value="SERINE_THREONINE-PROTEIN KINASE VIK"/>
    <property type="match status" value="1"/>
</dbReference>
<keyword evidence="1" id="KW-0067">ATP-binding</keyword>
<feature type="compositionally biased region" description="Low complexity" evidence="2">
    <location>
        <begin position="372"/>
        <end position="395"/>
    </location>
</feature>